<dbReference type="GO" id="GO:0006574">
    <property type="term" value="P:L-valine catabolic process"/>
    <property type="evidence" value="ECO:0007669"/>
    <property type="project" value="TreeGrafter"/>
</dbReference>
<comment type="catalytic activity">
    <reaction evidence="1">
        <text>3-hydroxy-2-methylpropanoyl-CoA + H2O = 3-hydroxy-2-methylpropanoate + CoA + H(+)</text>
        <dbReference type="Rhea" id="RHEA:20888"/>
        <dbReference type="ChEBI" id="CHEBI:11805"/>
        <dbReference type="ChEBI" id="CHEBI:15377"/>
        <dbReference type="ChEBI" id="CHEBI:15378"/>
        <dbReference type="ChEBI" id="CHEBI:57287"/>
        <dbReference type="ChEBI" id="CHEBI:57340"/>
        <dbReference type="EC" id="3.1.2.4"/>
    </reaction>
</comment>
<proteinExistence type="predicted"/>
<dbReference type="AlphaFoldDB" id="A0A1B9H0M4"/>
<name>A0A1B9H0M4_9TREE</name>
<dbReference type="OrthoDB" id="1737613at2759"/>
<feature type="region of interest" description="Disordered" evidence="4">
    <location>
        <begin position="277"/>
        <end position="297"/>
    </location>
</feature>
<keyword evidence="3 6" id="KW-0378">Hydrolase</keyword>
<dbReference type="EC" id="3.1.2.4" evidence="2"/>
<feature type="domain" description="Enoyl-CoA hydratase/isomerase" evidence="5">
    <location>
        <begin position="76"/>
        <end position="418"/>
    </location>
</feature>
<reference evidence="6 7" key="1">
    <citation type="submission" date="2013-07" db="EMBL/GenBank/DDBJ databases">
        <title>The Genome Sequence of Cryptococcus heveanensis BCC8398.</title>
        <authorList>
            <consortium name="The Broad Institute Genome Sequencing Platform"/>
            <person name="Cuomo C."/>
            <person name="Litvintseva A."/>
            <person name="Chen Y."/>
            <person name="Heitman J."/>
            <person name="Sun S."/>
            <person name="Springer D."/>
            <person name="Dromer F."/>
            <person name="Young S.K."/>
            <person name="Zeng Q."/>
            <person name="Gargeya S."/>
            <person name="Fitzgerald M."/>
            <person name="Abouelleil A."/>
            <person name="Alvarado L."/>
            <person name="Berlin A.M."/>
            <person name="Chapman S.B."/>
            <person name="Dewar J."/>
            <person name="Goldberg J."/>
            <person name="Griggs A."/>
            <person name="Gujja S."/>
            <person name="Hansen M."/>
            <person name="Howarth C."/>
            <person name="Imamovic A."/>
            <person name="Larimer J."/>
            <person name="McCowan C."/>
            <person name="Murphy C."/>
            <person name="Pearson M."/>
            <person name="Priest M."/>
            <person name="Roberts A."/>
            <person name="Saif S."/>
            <person name="Shea T."/>
            <person name="Sykes S."/>
            <person name="Wortman J."/>
            <person name="Nusbaum C."/>
            <person name="Birren B."/>
        </authorList>
    </citation>
    <scope>NUCLEOTIDE SEQUENCE [LARGE SCALE GENOMIC DNA]</scope>
    <source>
        <strain evidence="6 7">BCC8398</strain>
    </source>
</reference>
<evidence type="ECO:0000256" key="2">
    <source>
        <dbReference type="ARBA" id="ARBA00011915"/>
    </source>
</evidence>
<dbReference type="Proteomes" id="UP000092666">
    <property type="component" value="Unassembled WGS sequence"/>
</dbReference>
<gene>
    <name evidence="6" type="ORF">I316_01417</name>
</gene>
<reference evidence="7" key="2">
    <citation type="submission" date="2013-12" db="EMBL/GenBank/DDBJ databases">
        <title>Evolution of pathogenesis and genome organization in the Tremellales.</title>
        <authorList>
            <person name="Cuomo C."/>
            <person name="Litvintseva A."/>
            <person name="Heitman J."/>
            <person name="Chen Y."/>
            <person name="Sun S."/>
            <person name="Springer D."/>
            <person name="Dromer F."/>
            <person name="Young S."/>
            <person name="Zeng Q."/>
            <person name="Chapman S."/>
            <person name="Gujja S."/>
            <person name="Saif S."/>
            <person name="Birren B."/>
        </authorList>
    </citation>
    <scope>NUCLEOTIDE SEQUENCE [LARGE SCALE GENOMIC DNA]</scope>
    <source>
        <strain evidence="7">BCC8398</strain>
    </source>
</reference>
<dbReference type="STRING" id="1296120.A0A1B9H0M4"/>
<dbReference type="EMBL" id="KI669494">
    <property type="protein sequence ID" value="OCF36821.1"/>
    <property type="molecule type" value="Genomic_DNA"/>
</dbReference>
<dbReference type="InterPro" id="IPR032259">
    <property type="entry name" value="HIBYL-CoA-H"/>
</dbReference>
<dbReference type="Gene3D" id="3.90.226.10">
    <property type="entry name" value="2-enoyl-CoA Hydratase, Chain A, domain 1"/>
    <property type="match status" value="1"/>
</dbReference>
<dbReference type="InterPro" id="IPR045004">
    <property type="entry name" value="ECH_dom"/>
</dbReference>
<organism evidence="6 7">
    <name type="scientific">Kwoniella heveanensis BCC8398</name>
    <dbReference type="NCBI Taxonomy" id="1296120"/>
    <lineage>
        <taxon>Eukaryota</taxon>
        <taxon>Fungi</taxon>
        <taxon>Dikarya</taxon>
        <taxon>Basidiomycota</taxon>
        <taxon>Agaricomycotina</taxon>
        <taxon>Tremellomycetes</taxon>
        <taxon>Tremellales</taxon>
        <taxon>Cryptococcaceae</taxon>
        <taxon>Kwoniella</taxon>
    </lineage>
</organism>
<evidence type="ECO:0000259" key="5">
    <source>
        <dbReference type="Pfam" id="PF16113"/>
    </source>
</evidence>
<evidence type="ECO:0000313" key="6">
    <source>
        <dbReference type="EMBL" id="OCF36821.1"/>
    </source>
</evidence>
<dbReference type="GO" id="GO:0005739">
    <property type="term" value="C:mitochondrion"/>
    <property type="evidence" value="ECO:0007669"/>
    <property type="project" value="TreeGrafter"/>
</dbReference>
<dbReference type="SUPFAM" id="SSF52096">
    <property type="entry name" value="ClpP/crotonase"/>
    <property type="match status" value="1"/>
</dbReference>
<dbReference type="CDD" id="cd06558">
    <property type="entry name" value="crotonase-like"/>
    <property type="match status" value="1"/>
</dbReference>
<protein>
    <recommendedName>
        <fullName evidence="2">3-hydroxyisobutyryl-CoA hydrolase</fullName>
        <ecNumber evidence="2">3.1.2.4</ecNumber>
    </recommendedName>
</protein>
<evidence type="ECO:0000256" key="4">
    <source>
        <dbReference type="SAM" id="MobiDB-lite"/>
    </source>
</evidence>
<dbReference type="InterPro" id="IPR029045">
    <property type="entry name" value="ClpP/crotonase-like_dom_sf"/>
</dbReference>
<feature type="compositionally biased region" description="Low complexity" evidence="4">
    <location>
        <begin position="277"/>
        <end position="291"/>
    </location>
</feature>
<dbReference type="PANTHER" id="PTHR43176">
    <property type="entry name" value="3-HYDROXYISOBUTYRYL-COA HYDROLASE-RELATED"/>
    <property type="match status" value="1"/>
</dbReference>
<dbReference type="Pfam" id="PF16113">
    <property type="entry name" value="ECH_2"/>
    <property type="match status" value="1"/>
</dbReference>
<dbReference type="PANTHER" id="PTHR43176:SF3">
    <property type="entry name" value="3-HYDROXYISOBUTYRYL-COA HYDROLASE, MITOCHONDRIAL"/>
    <property type="match status" value="1"/>
</dbReference>
<accession>A0A1B9H0M4</accession>
<sequence length="540" mass="58335">MSGLTRLSRPLRMVGASASAAGPSRYASSSASVIAAGRLSTVARHLSSSSVSMDQSSKMGSPSEDLVLFESHQSTRLYKLNRPAKLNSLNQEMIDLLSSKIKNWRELESCKVIIGTGDSRAFCAGGDVKQLVLDLKEGKETALPFFKSEFQLNWTLGRLGKPYIAVIDGVTMGGGAGLSLPAAIRVATPRTIFAMPETKIGYAPDVGANYYLAQLDGAIGAWLAITGQELYGRAAYELGIATHYVTPNVLPEIISQITQLESPTLAQISSLVSSYSSAPSSSSEPSSKASPDGPSPIKGEIREFLDKTFSLKSIAEVDQALSKAATNEKLSQEVRDWAKLQKELIDQRGPTSTAVALAGYKKAKESRRLDRTLLNDFSMATAFSGPKRSTEDFVKGVSAVLIDRSKTPTDWIPSSRSDPSLSPKEIEKNFFTPSKNQTSGDLQLEFEPISASKLDSGKDSTWGRFRKYGLPSEANIRASVDGYAPGSGAFALTEKELIDSFVDASGEVAGTRRDEIEARVKDVVSRHCKKDKDGYLEWRS</sequence>
<keyword evidence="7" id="KW-1185">Reference proteome</keyword>
<dbReference type="GO" id="GO:0003860">
    <property type="term" value="F:3-hydroxyisobutyryl-CoA hydrolase activity"/>
    <property type="evidence" value="ECO:0007669"/>
    <property type="project" value="UniProtKB-EC"/>
</dbReference>
<evidence type="ECO:0000256" key="1">
    <source>
        <dbReference type="ARBA" id="ARBA00001709"/>
    </source>
</evidence>
<evidence type="ECO:0000313" key="7">
    <source>
        <dbReference type="Proteomes" id="UP000092666"/>
    </source>
</evidence>
<evidence type="ECO:0000256" key="3">
    <source>
        <dbReference type="ARBA" id="ARBA00022801"/>
    </source>
</evidence>